<keyword evidence="4" id="KW-1185">Reference proteome</keyword>
<evidence type="ECO:0000259" key="2">
    <source>
        <dbReference type="Pfam" id="PF02698"/>
    </source>
</evidence>
<proteinExistence type="predicted"/>
<dbReference type="InterPro" id="IPR051599">
    <property type="entry name" value="Cell_Envelope_Assoc"/>
</dbReference>
<dbReference type="Pfam" id="PF02698">
    <property type="entry name" value="DUF218"/>
    <property type="match status" value="1"/>
</dbReference>
<dbReference type="InterPro" id="IPR014729">
    <property type="entry name" value="Rossmann-like_a/b/a_fold"/>
</dbReference>
<dbReference type="CDD" id="cd06259">
    <property type="entry name" value="YdcF-like"/>
    <property type="match status" value="1"/>
</dbReference>
<feature type="chain" id="PRO_5001690630" evidence="1">
    <location>
        <begin position="29"/>
        <end position="209"/>
    </location>
</feature>
<evidence type="ECO:0000313" key="4">
    <source>
        <dbReference type="Proteomes" id="UP000027822"/>
    </source>
</evidence>
<dbReference type="Gene3D" id="3.40.50.620">
    <property type="entry name" value="HUPs"/>
    <property type="match status" value="1"/>
</dbReference>
<dbReference type="EMBL" id="JOTN01000019">
    <property type="protein sequence ID" value="KEK17992.1"/>
    <property type="molecule type" value="Genomic_DNA"/>
</dbReference>
<evidence type="ECO:0000313" key="3">
    <source>
        <dbReference type="EMBL" id="KEK17992.1"/>
    </source>
</evidence>
<protein>
    <submittedName>
        <fullName evidence="3">Multidrug MFS transporter</fullName>
    </submittedName>
</protein>
<accession>A0A073JUU2</accession>
<keyword evidence="1" id="KW-0732">Signal</keyword>
<dbReference type="AlphaFoldDB" id="A0A073JUU2"/>
<dbReference type="PANTHER" id="PTHR30336:SF20">
    <property type="entry name" value="DUF218 DOMAIN-CONTAINING PROTEIN"/>
    <property type="match status" value="1"/>
</dbReference>
<dbReference type="eggNOG" id="COG1434">
    <property type="taxonomic scope" value="Bacteria"/>
</dbReference>
<feature type="signal peptide" evidence="1">
    <location>
        <begin position="1"/>
        <end position="28"/>
    </location>
</feature>
<dbReference type="PANTHER" id="PTHR30336">
    <property type="entry name" value="INNER MEMBRANE PROTEIN, PROBABLE PERMEASE"/>
    <property type="match status" value="1"/>
</dbReference>
<dbReference type="Proteomes" id="UP000027822">
    <property type="component" value="Unassembled WGS sequence"/>
</dbReference>
<comment type="caution">
    <text evidence="3">The sequence shown here is derived from an EMBL/GenBank/DDBJ whole genome shotgun (WGS) entry which is preliminary data.</text>
</comment>
<feature type="domain" description="DUF218" evidence="2">
    <location>
        <begin position="45"/>
        <end position="176"/>
    </location>
</feature>
<organism evidence="3 4">
    <name type="scientific">Bacillus manliponensis</name>
    <dbReference type="NCBI Taxonomy" id="574376"/>
    <lineage>
        <taxon>Bacteria</taxon>
        <taxon>Bacillati</taxon>
        <taxon>Bacillota</taxon>
        <taxon>Bacilli</taxon>
        <taxon>Bacillales</taxon>
        <taxon>Bacillaceae</taxon>
        <taxon>Bacillus</taxon>
        <taxon>Bacillus cereus group</taxon>
    </lineage>
</organism>
<name>A0A073JUU2_9BACI</name>
<sequence length="209" mass="23611">MKVKKKRKRVLQALLFIMSAMVLFVAYAAYDIWQYREKTDDVTTDAAVVLGAASWNGKPSPVFRERINHAISLYKEGTVNKIIFTGGTKFAEEPEEAITARAYALENDVKPEDILIETESLFTEENLRNAFQVGSTHGLQTYTIVSDPLHMKRSMQIAKHIGMDAYASPTPTSAYKTLDTKVPFFVKEICSYIGYMASLPVRFFKGEYV</sequence>
<reference evidence="3 4" key="1">
    <citation type="submission" date="2014-06" db="EMBL/GenBank/DDBJ databases">
        <title>Draft genome sequence of Bacillus manliponensis JCM 15802 (MCCC 1A00708).</title>
        <authorList>
            <person name="Lai Q."/>
            <person name="Liu Y."/>
            <person name="Shao Z."/>
        </authorList>
    </citation>
    <scope>NUCLEOTIDE SEQUENCE [LARGE SCALE GENOMIC DNA]</scope>
    <source>
        <strain evidence="3 4">JCM 15802</strain>
    </source>
</reference>
<dbReference type="InterPro" id="IPR003848">
    <property type="entry name" value="DUF218"/>
</dbReference>
<dbReference type="GO" id="GO:0005886">
    <property type="term" value="C:plasma membrane"/>
    <property type="evidence" value="ECO:0007669"/>
    <property type="project" value="TreeGrafter"/>
</dbReference>
<dbReference type="OrthoDB" id="9782395at2"/>
<evidence type="ECO:0000256" key="1">
    <source>
        <dbReference type="SAM" id="SignalP"/>
    </source>
</evidence>
<dbReference type="RefSeq" id="WP_034642174.1">
    <property type="nucleotide sequence ID" value="NZ_CBCSJC010000016.1"/>
</dbReference>
<gene>
    <name evidence="3" type="ORF">BAMA_08160</name>
</gene>